<accession>A0A523UN15</accession>
<dbReference type="Gene3D" id="1.50.10.10">
    <property type="match status" value="1"/>
</dbReference>
<dbReference type="AlphaFoldDB" id="A0A523UN15"/>
<dbReference type="Proteomes" id="UP000315525">
    <property type="component" value="Unassembled WGS sequence"/>
</dbReference>
<dbReference type="SUPFAM" id="SSF48208">
    <property type="entry name" value="Six-hairpin glycosidases"/>
    <property type="match status" value="1"/>
</dbReference>
<comment type="caution">
    <text evidence="1">The sequence shown here is derived from an EMBL/GenBank/DDBJ whole genome shotgun (WGS) entry which is preliminary data.</text>
</comment>
<evidence type="ECO:0000313" key="1">
    <source>
        <dbReference type="EMBL" id="TET43917.1"/>
    </source>
</evidence>
<name>A0A523UN15_UNCT6</name>
<gene>
    <name evidence="1" type="ORF">E3J62_11930</name>
</gene>
<protein>
    <submittedName>
        <fullName evidence="1">Uncharacterized protein</fullName>
    </submittedName>
</protein>
<dbReference type="EMBL" id="SOJN01000143">
    <property type="protein sequence ID" value="TET43917.1"/>
    <property type="molecule type" value="Genomic_DNA"/>
</dbReference>
<organism evidence="1 2">
    <name type="scientific">candidate division TA06 bacterium</name>
    <dbReference type="NCBI Taxonomy" id="2250710"/>
    <lineage>
        <taxon>Bacteria</taxon>
        <taxon>Bacteria division TA06</taxon>
    </lineage>
</organism>
<reference evidence="1 2" key="1">
    <citation type="submission" date="2019-03" db="EMBL/GenBank/DDBJ databases">
        <title>Metabolic potential of uncultured bacteria and archaea associated with petroleum seepage in deep-sea sediments.</title>
        <authorList>
            <person name="Dong X."/>
            <person name="Hubert C."/>
        </authorList>
    </citation>
    <scope>NUCLEOTIDE SEQUENCE [LARGE SCALE GENOMIC DNA]</scope>
    <source>
        <strain evidence="1">E44_bin18</strain>
    </source>
</reference>
<dbReference type="GO" id="GO:0005975">
    <property type="term" value="P:carbohydrate metabolic process"/>
    <property type="evidence" value="ECO:0007669"/>
    <property type="project" value="InterPro"/>
</dbReference>
<evidence type="ECO:0000313" key="2">
    <source>
        <dbReference type="Proteomes" id="UP000315525"/>
    </source>
</evidence>
<sequence length="535" mass="61368">MYVKMPLFLISSLRGASGVAFPIHVTIEGTKIPLSFSLFSTGRETVFELGIVAKEQVFERKKNDYDDWLSPHVELEEKEIKRDLHGKRVSLSFHLYQGGDWKDIVREFLKGRHAAVVGETDFNVHLNKSVNWLNSVFDPECNLFLLGTRRDRRAPLGGYWCLPTYNTLASDLYSLSTRVKDESVLEMSRGAKELMLDENASILLEDGRVWHNTARLDPGSRRLIFYSHLGTGIAGYPGGQATALRALLERACLGDDDSNLIRAIKEGLSWLKSSMFEDGHWARTYPVFEEISKFKLETGEQSYSVGGNGEGVTALLLAYRLFKDNSYLVSARKALEWTNRFAEGGVLTAGYLRDNKQDEVDGVSAIFAAQANLLAYEITGEELYKRIAREFATYLLTWQRWWDVPAFDTLIFSFSPRIATCETVWLAETYYEMYRHTEDEFWLRQSEIAFGALKAEDAYGGYGEGFYYDEELRLHPLMFDAVYSASAVLRYVLHRMEKDEVSINVESERLYRLFRKQMKRSRIGRGLAKIRRVIR</sequence>
<proteinExistence type="predicted"/>
<dbReference type="InterPro" id="IPR012341">
    <property type="entry name" value="6hp_glycosidase-like_sf"/>
</dbReference>
<dbReference type="InterPro" id="IPR008928">
    <property type="entry name" value="6-hairpin_glycosidase_sf"/>
</dbReference>